<dbReference type="AlphaFoldDB" id="V6K6A2"/>
<evidence type="ECO:0000313" key="1">
    <source>
        <dbReference type="EMBL" id="EST24509.1"/>
    </source>
</evidence>
<comment type="caution">
    <text evidence="1">The sequence shown here is derived from an EMBL/GenBank/DDBJ whole genome shotgun (WGS) entry which is preliminary data.</text>
</comment>
<dbReference type="EMBL" id="AWQX01000265">
    <property type="protein sequence ID" value="EST24509.1"/>
    <property type="molecule type" value="Genomic_DNA"/>
</dbReference>
<dbReference type="HOGENOM" id="CLU_1834093_0_0_11"/>
<name>V6K6A2_STRRC</name>
<dbReference type="Proteomes" id="UP000017984">
    <property type="component" value="Chromosome"/>
</dbReference>
<proteinExistence type="predicted"/>
<accession>V6K6A2</accession>
<dbReference type="STRING" id="1352936.M878_30550"/>
<gene>
    <name evidence="1" type="ORF">M878_30550</name>
</gene>
<keyword evidence="2" id="KW-1185">Reference proteome</keyword>
<organism evidence="1 2">
    <name type="scientific">Streptomyces roseochromogenus subsp. oscitans DS 12.976</name>
    <dbReference type="NCBI Taxonomy" id="1352936"/>
    <lineage>
        <taxon>Bacteria</taxon>
        <taxon>Bacillati</taxon>
        <taxon>Actinomycetota</taxon>
        <taxon>Actinomycetes</taxon>
        <taxon>Kitasatosporales</taxon>
        <taxon>Streptomycetaceae</taxon>
        <taxon>Streptomyces</taxon>
    </lineage>
</organism>
<protein>
    <submittedName>
        <fullName evidence="1">Uncharacterized protein</fullName>
    </submittedName>
</protein>
<sequence>MTAPIPRLFVLRRDRDITGVSGPGDVADGVQWADGSVVLRWRARPSTAVCDSLEVMLSVHGHAGATRVVWAEDTESGARAAAGRAYQLADRWEAAHGSAMFLVRAAGAELRDVLDERQAGGSAQLVELETHCRLPHEMEV</sequence>
<dbReference type="RefSeq" id="WP_023550818.1">
    <property type="nucleotide sequence ID" value="NZ_CM002285.1"/>
</dbReference>
<reference evidence="1 2" key="1">
    <citation type="journal article" date="2014" name="Genome Announc.">
        <title>Draft Genome Sequence of Streptomyces roseochromogenes subsp. oscitans DS 12.976, Producer of the Aminocoumarin Antibiotic Clorobiocin.</title>
        <authorList>
            <person name="Ruckert C."/>
            <person name="Kalinowski J."/>
            <person name="Heide L."/>
            <person name="Apel A.K."/>
        </authorList>
    </citation>
    <scope>NUCLEOTIDE SEQUENCE [LARGE SCALE GENOMIC DNA]</scope>
    <source>
        <strain evidence="1 2">DS 12.976</strain>
    </source>
</reference>
<evidence type="ECO:0000313" key="2">
    <source>
        <dbReference type="Proteomes" id="UP000017984"/>
    </source>
</evidence>
<dbReference type="PATRIC" id="fig|1352936.5.peg.6365"/>